<organism evidence="1 2">
    <name type="scientific">Methylorubrum rhodesianum</name>
    <dbReference type="NCBI Taxonomy" id="29427"/>
    <lineage>
        <taxon>Bacteria</taxon>
        <taxon>Pseudomonadati</taxon>
        <taxon>Pseudomonadota</taxon>
        <taxon>Alphaproteobacteria</taxon>
        <taxon>Hyphomicrobiales</taxon>
        <taxon>Methylobacteriaceae</taxon>
        <taxon>Methylorubrum</taxon>
    </lineage>
</organism>
<protein>
    <submittedName>
        <fullName evidence="1">Abi family protein</fullName>
    </submittedName>
</protein>
<gene>
    <name evidence="1" type="ORF">PUR21_21850</name>
</gene>
<keyword evidence="2" id="KW-1185">Reference proteome</keyword>
<evidence type="ECO:0000313" key="1">
    <source>
        <dbReference type="EMBL" id="MEN3230251.1"/>
    </source>
</evidence>
<sequence>MAESQADYPYDDAVMDALQKTISEPRFAPYMALASGDLRYAFGLYLYNARLAKAFLYPLQMVEVALRNAVVEALVGSYGDDWPNDPGFAAWLQQGGHDAIAKADRRLVATKGNGYPVSQLVATLTFDFWSHLLRDEYERPFWQRHFRKVLPHVPRGTLRRDVHRTVKAVCNFRNRVVHHEPILGENAPAIFDDITALIGFRCPVTASWTKHFATVGTVIGTKPAGPSSTTGRTVGMVCDGGFALAAAGDDLPSALAKLGAATPAVVVVDPAGTPTGVLRHEDVLAHLAAAATGKAEGLVLLTEHTVGAVIAGTSVNWVALDAAEHLGRAADTFKRNKNVRAIVVTEAVNGATTLKGVILKAHRRY</sequence>
<dbReference type="EMBL" id="JAQYXL010000001">
    <property type="protein sequence ID" value="MEN3230251.1"/>
    <property type="molecule type" value="Genomic_DNA"/>
</dbReference>
<accession>A0ABU9ZG36</accession>
<reference evidence="1 2" key="1">
    <citation type="journal article" date="2023" name="PLoS ONE">
        <title>Complete genome assembly of Hawai'i environmental nontuberculous mycobacteria reveals unexpected co-isolation with methylobacteria.</title>
        <authorList>
            <person name="Hendrix J."/>
            <person name="Epperson L.E."/>
            <person name="Tong E.I."/>
            <person name="Chan Y.L."/>
            <person name="Hasan N.A."/>
            <person name="Dawrs S.N."/>
            <person name="Norton G.J."/>
            <person name="Virdi R."/>
            <person name="Crooks J.L."/>
            <person name="Chan E.D."/>
            <person name="Honda J.R."/>
            <person name="Strong M."/>
        </authorList>
    </citation>
    <scope>NUCLEOTIDE SEQUENCE [LARGE SCALE GENOMIC DNA]</scope>
    <source>
        <strain evidence="1 2">NJH_HI01</strain>
    </source>
</reference>
<dbReference type="RefSeq" id="WP_345971667.1">
    <property type="nucleotide sequence ID" value="NZ_JAQYXL010000001.1"/>
</dbReference>
<dbReference type="Proteomes" id="UP001404845">
    <property type="component" value="Unassembled WGS sequence"/>
</dbReference>
<comment type="caution">
    <text evidence="1">The sequence shown here is derived from an EMBL/GenBank/DDBJ whole genome shotgun (WGS) entry which is preliminary data.</text>
</comment>
<evidence type="ECO:0000313" key="2">
    <source>
        <dbReference type="Proteomes" id="UP001404845"/>
    </source>
</evidence>
<name>A0ABU9ZG36_9HYPH</name>
<proteinExistence type="predicted"/>